<keyword evidence="8 10" id="KW-0648">Protein biosynthesis</keyword>
<dbReference type="InterPro" id="IPR001412">
    <property type="entry name" value="aa-tRNA-synth_I_CS"/>
</dbReference>
<feature type="binding site" evidence="10">
    <location>
        <position position="260"/>
    </location>
    <ligand>
        <name>ATP</name>
        <dbReference type="ChEBI" id="CHEBI:30616"/>
    </ligand>
</feature>
<comment type="subunit">
    <text evidence="10">Monomer.</text>
</comment>
<dbReference type="InterPro" id="IPR033910">
    <property type="entry name" value="GluRS_core"/>
</dbReference>
<comment type="function">
    <text evidence="10">Catalyzes the attachment of glutamate to tRNA(Glu) in a two-step reaction: glutamate is first activated by ATP to form Glu-AMP and then transferred to the acceptor end of tRNA(Glu).</text>
</comment>
<evidence type="ECO:0000259" key="11">
    <source>
        <dbReference type="Pfam" id="PF00749"/>
    </source>
</evidence>
<dbReference type="PRINTS" id="PR00987">
    <property type="entry name" value="TRNASYNTHGLU"/>
</dbReference>
<dbReference type="PANTHER" id="PTHR43311:SF2">
    <property type="entry name" value="GLUTAMATE--TRNA LIGASE, MITOCHONDRIAL-RELATED"/>
    <property type="match status" value="1"/>
</dbReference>
<proteinExistence type="inferred from homology"/>
<comment type="similarity">
    <text evidence="1 10">Belongs to the class-I aminoacyl-tRNA synthetase family. Glutamate--tRNA ligase type 1 subfamily.</text>
</comment>
<evidence type="ECO:0000313" key="13">
    <source>
        <dbReference type="EMBL" id="MXY93757.1"/>
    </source>
</evidence>
<dbReference type="InterPro" id="IPR008925">
    <property type="entry name" value="aa_tRNA-synth_I_cd-bd_sf"/>
</dbReference>
<evidence type="ECO:0000256" key="3">
    <source>
        <dbReference type="ARBA" id="ARBA00022598"/>
    </source>
</evidence>
<dbReference type="HAMAP" id="MF_00022">
    <property type="entry name" value="Glu_tRNA_synth_type1"/>
    <property type="match status" value="1"/>
</dbReference>
<dbReference type="PROSITE" id="PS00178">
    <property type="entry name" value="AA_TRNA_LIGASE_I"/>
    <property type="match status" value="1"/>
</dbReference>
<dbReference type="CDD" id="cd00808">
    <property type="entry name" value="GluRS_core"/>
    <property type="match status" value="1"/>
</dbReference>
<dbReference type="InterPro" id="IPR020751">
    <property type="entry name" value="aa-tRNA-synth_I_codon-bd_sub2"/>
</dbReference>
<evidence type="ECO:0000256" key="4">
    <source>
        <dbReference type="ARBA" id="ARBA00022723"/>
    </source>
</evidence>
<evidence type="ECO:0000256" key="7">
    <source>
        <dbReference type="ARBA" id="ARBA00022840"/>
    </source>
</evidence>
<dbReference type="Gene3D" id="1.10.10.350">
    <property type="match status" value="1"/>
</dbReference>
<accession>A0A6B0YT22</accession>
<evidence type="ECO:0000256" key="6">
    <source>
        <dbReference type="ARBA" id="ARBA00022833"/>
    </source>
</evidence>
<dbReference type="Pfam" id="PF00749">
    <property type="entry name" value="tRNA-synt_1c"/>
    <property type="match status" value="1"/>
</dbReference>
<dbReference type="GO" id="GO:0004818">
    <property type="term" value="F:glutamate-tRNA ligase activity"/>
    <property type="evidence" value="ECO:0007669"/>
    <property type="project" value="UniProtKB-UniRule"/>
</dbReference>
<organism evidence="13">
    <name type="scientific">Caldilineaceae bacterium SB0664_bin_27</name>
    <dbReference type="NCBI Taxonomy" id="2605260"/>
    <lineage>
        <taxon>Bacteria</taxon>
        <taxon>Bacillati</taxon>
        <taxon>Chloroflexota</taxon>
        <taxon>Caldilineae</taxon>
        <taxon>Caldilineales</taxon>
        <taxon>Caldilineaceae</taxon>
    </lineage>
</organism>
<reference evidence="13" key="1">
    <citation type="submission" date="2019-09" db="EMBL/GenBank/DDBJ databases">
        <title>Characterisation of the sponge microbiome using genome-centric metagenomics.</title>
        <authorList>
            <person name="Engelberts J.P."/>
            <person name="Robbins S.J."/>
            <person name="De Goeij J.M."/>
            <person name="Aranda M."/>
            <person name="Bell S.C."/>
            <person name="Webster N.S."/>
        </authorList>
    </citation>
    <scope>NUCLEOTIDE SEQUENCE</scope>
    <source>
        <strain evidence="13">SB0664_bin_27</strain>
    </source>
</reference>
<dbReference type="AlphaFoldDB" id="A0A6B0YT22"/>
<dbReference type="GO" id="GO:0005524">
    <property type="term" value="F:ATP binding"/>
    <property type="evidence" value="ECO:0007669"/>
    <property type="project" value="UniProtKB-UniRule"/>
</dbReference>
<keyword evidence="7 10" id="KW-0067">ATP-binding</keyword>
<comment type="caution">
    <text evidence="10">Lacks conserved residue(s) required for the propagation of feature annotation.</text>
</comment>
<keyword evidence="9 10" id="KW-0030">Aminoacyl-tRNA synthetase</keyword>
<keyword evidence="5 10" id="KW-0547">Nucleotide-binding</keyword>
<dbReference type="SUPFAM" id="SSF52374">
    <property type="entry name" value="Nucleotidylyl transferase"/>
    <property type="match status" value="1"/>
</dbReference>
<dbReference type="PANTHER" id="PTHR43311">
    <property type="entry name" value="GLUTAMATE--TRNA LIGASE"/>
    <property type="match status" value="1"/>
</dbReference>
<sequence>MTNIGESPARVRFAPSPTGHLHLGGLRTALFDWLWARKTNGQFILRIEDTDRRRFDADSLESLKKGLRWLGLDWDEGPDVGGPFAPYVQSERREIYQEKAQELVNRGLAYRCYCTPERLAKMREEQRQAGKGTGYDRRCRYLSDEERRRHEAEGTPSVIRLAVPLEGVTVFNDLLRGDIKVENRQLQDEVLLKADGLPTYHLAAMVDDHLMEISHVLRGEEWLATAPIHKLIVEAFGWDMPELVHLPVILDPSGKGKMSKRKKTVAGKEFLALVHEFEDSGYLPDAMFNFLTNVGWNFDPDQEVFSREEAIERFSLDEINPSAAALPYEKLDWLNGLYLREMKPSALKTALLPFLSQQLGLSETELSSDGKLDVLIPVIQERIKRLDEAAGWIDWAFLKSDEISYSDPKLLIGRKMDALQSVEMLRAGANVVQEVEPFCAEAIHAAFREEAEELGVKAGGFFGPVRGAISGKKVSPPLFESIEALGREETLERIGLAIAFLEEHSAVEGG</sequence>
<comment type="catalytic activity">
    <reaction evidence="10">
        <text>tRNA(Glu) + L-glutamate + ATP = L-glutamyl-tRNA(Glu) + AMP + diphosphate</text>
        <dbReference type="Rhea" id="RHEA:23540"/>
        <dbReference type="Rhea" id="RHEA-COMP:9663"/>
        <dbReference type="Rhea" id="RHEA-COMP:9680"/>
        <dbReference type="ChEBI" id="CHEBI:29985"/>
        <dbReference type="ChEBI" id="CHEBI:30616"/>
        <dbReference type="ChEBI" id="CHEBI:33019"/>
        <dbReference type="ChEBI" id="CHEBI:78442"/>
        <dbReference type="ChEBI" id="CHEBI:78520"/>
        <dbReference type="ChEBI" id="CHEBI:456215"/>
        <dbReference type="EC" id="6.1.1.17"/>
    </reaction>
</comment>
<dbReference type="EC" id="6.1.1.17" evidence="10"/>
<comment type="subcellular location">
    <subcellularLocation>
        <location evidence="10">Cytoplasm</location>
    </subcellularLocation>
</comment>
<evidence type="ECO:0000256" key="9">
    <source>
        <dbReference type="ARBA" id="ARBA00023146"/>
    </source>
</evidence>
<dbReference type="NCBIfam" id="TIGR00464">
    <property type="entry name" value="gltX_bact"/>
    <property type="match status" value="1"/>
</dbReference>
<dbReference type="InterPro" id="IPR004527">
    <property type="entry name" value="Glu-tRNA-ligase_bac/mito"/>
</dbReference>
<evidence type="ECO:0000256" key="2">
    <source>
        <dbReference type="ARBA" id="ARBA00022490"/>
    </source>
</evidence>
<feature type="short sequence motif" description="'HIGH' region" evidence="10">
    <location>
        <begin position="15"/>
        <end position="25"/>
    </location>
</feature>
<keyword evidence="3 10" id="KW-0436">Ligase</keyword>
<dbReference type="InterPro" id="IPR000924">
    <property type="entry name" value="Glu/Gln-tRNA-synth"/>
</dbReference>
<evidence type="ECO:0000256" key="1">
    <source>
        <dbReference type="ARBA" id="ARBA00007894"/>
    </source>
</evidence>
<keyword evidence="2 10" id="KW-0963">Cytoplasm</keyword>
<dbReference type="GO" id="GO:0008270">
    <property type="term" value="F:zinc ion binding"/>
    <property type="evidence" value="ECO:0007669"/>
    <property type="project" value="InterPro"/>
</dbReference>
<comment type="caution">
    <text evidence="13">The sequence shown here is derived from an EMBL/GenBank/DDBJ whole genome shotgun (WGS) entry which is preliminary data.</text>
</comment>
<keyword evidence="4" id="KW-0479">Metal-binding</keyword>
<dbReference type="InterPro" id="IPR020752">
    <property type="entry name" value="Glu-tRNA-synth_I_codon-bd_sub1"/>
</dbReference>
<dbReference type="InterPro" id="IPR020058">
    <property type="entry name" value="Glu/Gln-tRNA-synth_Ib_cat-dom"/>
</dbReference>
<dbReference type="InterPro" id="IPR045462">
    <property type="entry name" value="aa-tRNA-synth_I_cd-bd"/>
</dbReference>
<dbReference type="EMBL" id="VXRG01000083">
    <property type="protein sequence ID" value="MXY93757.1"/>
    <property type="molecule type" value="Genomic_DNA"/>
</dbReference>
<dbReference type="InterPro" id="IPR014729">
    <property type="entry name" value="Rossmann-like_a/b/a_fold"/>
</dbReference>
<dbReference type="Gene3D" id="1.10.8.70">
    <property type="entry name" value="Glutamate-tRNA synthetase, class I, anticodon-binding domain 1"/>
    <property type="match status" value="1"/>
</dbReference>
<evidence type="ECO:0000256" key="8">
    <source>
        <dbReference type="ARBA" id="ARBA00022917"/>
    </source>
</evidence>
<feature type="short sequence motif" description="'KMSKS' region" evidence="10">
    <location>
        <begin position="257"/>
        <end position="261"/>
    </location>
</feature>
<evidence type="ECO:0000256" key="5">
    <source>
        <dbReference type="ARBA" id="ARBA00022741"/>
    </source>
</evidence>
<evidence type="ECO:0000259" key="12">
    <source>
        <dbReference type="Pfam" id="PF19269"/>
    </source>
</evidence>
<feature type="domain" description="Aminoacyl-tRNA synthetase class I anticodon-binding" evidence="12">
    <location>
        <begin position="351"/>
        <end position="497"/>
    </location>
</feature>
<evidence type="ECO:0000256" key="10">
    <source>
        <dbReference type="HAMAP-Rule" id="MF_00022"/>
    </source>
</evidence>
<protein>
    <recommendedName>
        <fullName evidence="10">Glutamate--tRNA ligase</fullName>
        <ecNumber evidence="10">6.1.1.17</ecNumber>
    </recommendedName>
    <alternativeName>
        <fullName evidence="10">Glutamyl-tRNA synthetase</fullName>
        <shortName evidence="10">GluRS</shortName>
    </alternativeName>
</protein>
<dbReference type="GO" id="GO:0000049">
    <property type="term" value="F:tRNA binding"/>
    <property type="evidence" value="ECO:0007669"/>
    <property type="project" value="InterPro"/>
</dbReference>
<dbReference type="Pfam" id="PF19269">
    <property type="entry name" value="Anticodon_2"/>
    <property type="match status" value="1"/>
</dbReference>
<feature type="domain" description="Glutamyl/glutaminyl-tRNA synthetase class Ib catalytic" evidence="11">
    <location>
        <begin position="10"/>
        <end position="333"/>
    </location>
</feature>
<dbReference type="SUPFAM" id="SSF48163">
    <property type="entry name" value="An anticodon-binding domain of class I aminoacyl-tRNA synthetases"/>
    <property type="match status" value="1"/>
</dbReference>
<keyword evidence="6" id="KW-0862">Zinc</keyword>
<dbReference type="GO" id="GO:0006424">
    <property type="term" value="P:glutamyl-tRNA aminoacylation"/>
    <property type="evidence" value="ECO:0007669"/>
    <property type="project" value="UniProtKB-UniRule"/>
</dbReference>
<gene>
    <name evidence="10" type="primary">gltX</name>
    <name evidence="13" type="ORF">F4Y42_09950</name>
</gene>
<dbReference type="InterPro" id="IPR049940">
    <property type="entry name" value="GluQ/Sye"/>
</dbReference>
<name>A0A6B0YT22_9CHLR</name>
<dbReference type="Gene3D" id="3.40.50.620">
    <property type="entry name" value="HUPs"/>
    <property type="match status" value="1"/>
</dbReference>
<dbReference type="FunFam" id="3.40.50.620:FF:000045">
    <property type="entry name" value="Glutamate--tRNA ligase, mitochondrial"/>
    <property type="match status" value="1"/>
</dbReference>
<dbReference type="GO" id="GO:0005829">
    <property type="term" value="C:cytosol"/>
    <property type="evidence" value="ECO:0007669"/>
    <property type="project" value="TreeGrafter"/>
</dbReference>